<evidence type="ECO:0000256" key="1">
    <source>
        <dbReference type="SAM" id="MobiDB-lite"/>
    </source>
</evidence>
<dbReference type="VEuPathDB" id="FungiDB:MMYC01_208726"/>
<evidence type="ECO:0000313" key="2">
    <source>
        <dbReference type="EMBL" id="KXX73949.1"/>
    </source>
</evidence>
<dbReference type="EMBL" id="LCTW02000403">
    <property type="protein sequence ID" value="KXX73949.1"/>
    <property type="molecule type" value="Genomic_DNA"/>
</dbReference>
<keyword evidence="3" id="KW-1185">Reference proteome</keyword>
<organism evidence="2 3">
    <name type="scientific">Madurella mycetomatis</name>
    <dbReference type="NCBI Taxonomy" id="100816"/>
    <lineage>
        <taxon>Eukaryota</taxon>
        <taxon>Fungi</taxon>
        <taxon>Dikarya</taxon>
        <taxon>Ascomycota</taxon>
        <taxon>Pezizomycotina</taxon>
        <taxon>Sordariomycetes</taxon>
        <taxon>Sordariomycetidae</taxon>
        <taxon>Sordariales</taxon>
        <taxon>Sordariales incertae sedis</taxon>
        <taxon>Madurella</taxon>
    </lineage>
</organism>
<proteinExistence type="predicted"/>
<dbReference type="STRING" id="100816.A0A175VRX5"/>
<name>A0A175VRX5_9PEZI</name>
<gene>
    <name evidence="2" type="ORF">MMYC01_208726</name>
</gene>
<dbReference type="OrthoDB" id="10037289at2759"/>
<feature type="region of interest" description="Disordered" evidence="1">
    <location>
        <begin position="83"/>
        <end position="120"/>
    </location>
</feature>
<dbReference type="AlphaFoldDB" id="A0A175VRX5"/>
<protein>
    <submittedName>
        <fullName evidence="2">Uncharacterized protein</fullName>
    </submittedName>
</protein>
<accession>A0A175VRX5</accession>
<evidence type="ECO:0000313" key="3">
    <source>
        <dbReference type="Proteomes" id="UP000078237"/>
    </source>
</evidence>
<dbReference type="Proteomes" id="UP000078237">
    <property type="component" value="Unassembled WGS sequence"/>
</dbReference>
<comment type="caution">
    <text evidence="2">The sequence shown here is derived from an EMBL/GenBank/DDBJ whole genome shotgun (WGS) entry which is preliminary data.</text>
</comment>
<feature type="compositionally biased region" description="Basic and acidic residues" evidence="1">
    <location>
        <begin position="95"/>
        <end position="112"/>
    </location>
</feature>
<sequence length="138" mass="15545">MSMSAKIAKDMRNNNLLEGIDGETQTFTFNFGNFDDYIFGYAERHRIVLPGEFDAEGMGGKCPIPTREDPWDTAVTFRRYEKECGRSDGPPKPTIGRDRHDITTWSSAERRGHSLTGRDPLSKRGIEALKMGLVMVSD</sequence>
<reference evidence="2 3" key="1">
    <citation type="journal article" date="2016" name="Genome Announc.">
        <title>Genome Sequence of Madurella mycetomatis mm55, Isolated from a Human Mycetoma Case in Sudan.</title>
        <authorList>
            <person name="Smit S."/>
            <person name="Derks M.F."/>
            <person name="Bervoets S."/>
            <person name="Fahal A."/>
            <person name="van Leeuwen W."/>
            <person name="van Belkum A."/>
            <person name="van de Sande W.W."/>
        </authorList>
    </citation>
    <scope>NUCLEOTIDE SEQUENCE [LARGE SCALE GENOMIC DNA]</scope>
    <source>
        <strain evidence="3">mm55</strain>
    </source>
</reference>